<keyword evidence="3 4" id="KW-0998">Cell outer membrane</keyword>
<evidence type="ECO:0000313" key="7">
    <source>
        <dbReference type="Proteomes" id="UP000294412"/>
    </source>
</evidence>
<dbReference type="Pfam" id="PF04355">
    <property type="entry name" value="BamE"/>
    <property type="match status" value="1"/>
</dbReference>
<dbReference type="OrthoDB" id="9808250at2"/>
<dbReference type="PANTHER" id="PTHR37482">
    <property type="entry name" value="OUTER MEMBRANE PROTEIN ASSEMBLY FACTOR BAME"/>
    <property type="match status" value="1"/>
</dbReference>
<dbReference type="GO" id="GO:1990063">
    <property type="term" value="C:Bam protein complex"/>
    <property type="evidence" value="ECO:0007669"/>
    <property type="project" value="TreeGrafter"/>
</dbReference>
<evidence type="ECO:0000256" key="1">
    <source>
        <dbReference type="ARBA" id="ARBA00022729"/>
    </source>
</evidence>
<dbReference type="AlphaFoldDB" id="A0A451D1L7"/>
<organism evidence="6 7">
    <name type="scientific">Candidatus Erwinia haradaeae</name>
    <dbReference type="NCBI Taxonomy" id="1922217"/>
    <lineage>
        <taxon>Bacteria</taxon>
        <taxon>Pseudomonadati</taxon>
        <taxon>Pseudomonadota</taxon>
        <taxon>Gammaproteobacteria</taxon>
        <taxon>Enterobacterales</taxon>
        <taxon>Erwiniaceae</taxon>
        <taxon>Erwinia</taxon>
    </lineage>
</organism>
<dbReference type="PANTHER" id="PTHR37482:SF1">
    <property type="entry name" value="OUTER MEMBRANE PROTEIN ASSEMBLY FACTOR BAME"/>
    <property type="match status" value="1"/>
</dbReference>
<proteinExistence type="inferred from homology"/>
<comment type="similarity">
    <text evidence="4">Belongs to the BamE family.</text>
</comment>
<feature type="domain" description="Outer membrane protein assembly factor BamE" evidence="5">
    <location>
        <begin position="35"/>
        <end position="101"/>
    </location>
</feature>
<dbReference type="EMBL" id="LR217703">
    <property type="protein sequence ID" value="VFP79501.1"/>
    <property type="molecule type" value="Genomic_DNA"/>
</dbReference>
<evidence type="ECO:0000256" key="3">
    <source>
        <dbReference type="ARBA" id="ARBA00023237"/>
    </source>
</evidence>
<dbReference type="RefSeq" id="WP_157993304.1">
    <property type="nucleotide sequence ID" value="NZ_LR217703.1"/>
</dbReference>
<sequence length="112" mass="13049" precursor="true">MIRYIIFAFIAVYWMILSGCSTLEKIVYHPNLIQGNYLVAQDVKKIHIGMNQKQVLDILGAPIVKNLFSKNIWYYIYRISLQNHSVHQQTLTLIFNSYGILIKIDNSCINNE</sequence>
<dbReference type="GO" id="GO:0043165">
    <property type="term" value="P:Gram-negative-bacterium-type cell outer membrane assembly"/>
    <property type="evidence" value="ECO:0007669"/>
    <property type="project" value="UniProtKB-UniRule"/>
</dbReference>
<name>A0A451D1L7_9GAMM</name>
<dbReference type="NCBIfam" id="NF008585">
    <property type="entry name" value="PRK11548.1"/>
    <property type="match status" value="1"/>
</dbReference>
<evidence type="ECO:0000256" key="2">
    <source>
        <dbReference type="ARBA" id="ARBA00023136"/>
    </source>
</evidence>
<keyword evidence="4" id="KW-0564">Palmitate</keyword>
<dbReference type="InterPro" id="IPR007450">
    <property type="entry name" value="BamE_dom"/>
</dbReference>
<keyword evidence="4" id="KW-0449">Lipoprotein</keyword>
<keyword evidence="1 4" id="KW-0732">Signal</keyword>
<comment type="function">
    <text evidence="4">Part of the outer membrane protein assembly complex, which is involved in assembly and insertion of beta-barrel proteins into the outer membrane.</text>
</comment>
<dbReference type="InterPro" id="IPR026592">
    <property type="entry name" value="BamE"/>
</dbReference>
<evidence type="ECO:0000313" key="6">
    <source>
        <dbReference type="EMBL" id="VFP79501.1"/>
    </source>
</evidence>
<dbReference type="InterPro" id="IPR037873">
    <property type="entry name" value="BamE-like"/>
</dbReference>
<comment type="subunit">
    <text evidence="4">Part of the Bam complex, which is composed of the outer membrane protein BamA, and four lipoproteins BamB, BamC, BamD and BamE.</text>
</comment>
<dbReference type="HAMAP" id="MF_00925">
    <property type="entry name" value="OM_assembly_BamE"/>
    <property type="match status" value="1"/>
</dbReference>
<accession>A0A451D1L7</accession>
<dbReference type="Proteomes" id="UP000294412">
    <property type="component" value="Chromosome"/>
</dbReference>
<evidence type="ECO:0000256" key="4">
    <source>
        <dbReference type="HAMAP-Rule" id="MF_00925"/>
    </source>
</evidence>
<comment type="subcellular location">
    <subcellularLocation>
        <location evidence="4">Cell outer membrane</location>
        <topology evidence="4">Lipid-anchor</topology>
    </subcellularLocation>
</comment>
<dbReference type="Gene3D" id="3.30.1450.10">
    <property type="match status" value="1"/>
</dbReference>
<reference evidence="6 7" key="1">
    <citation type="submission" date="2019-02" db="EMBL/GenBank/DDBJ databases">
        <authorList>
            <person name="Manzano-Marin A."/>
            <person name="Manzano-Marin A."/>
        </authorList>
    </citation>
    <scope>NUCLEOTIDE SEQUENCE [LARGE SCALE GENOMIC DNA]</scope>
    <source>
        <strain evidence="6 7">ErCicuneomaculata</strain>
    </source>
</reference>
<protein>
    <recommendedName>
        <fullName evidence="4">Outer membrane protein assembly factor BamE</fullName>
    </recommendedName>
</protein>
<keyword evidence="2 4" id="KW-0472">Membrane</keyword>
<gene>
    <name evidence="4 6" type="primary">bamE</name>
    <name evidence="6" type="ORF">ERCICUMA2628_052</name>
</gene>
<dbReference type="GO" id="GO:0030674">
    <property type="term" value="F:protein-macromolecule adaptor activity"/>
    <property type="evidence" value="ECO:0007669"/>
    <property type="project" value="TreeGrafter"/>
</dbReference>
<dbReference type="PROSITE" id="PS51257">
    <property type="entry name" value="PROKAR_LIPOPROTEIN"/>
    <property type="match status" value="1"/>
</dbReference>
<dbReference type="GO" id="GO:0051205">
    <property type="term" value="P:protein insertion into membrane"/>
    <property type="evidence" value="ECO:0007669"/>
    <property type="project" value="UniProtKB-UniRule"/>
</dbReference>
<evidence type="ECO:0000259" key="5">
    <source>
        <dbReference type="Pfam" id="PF04355"/>
    </source>
</evidence>